<evidence type="ECO:0008006" key="12">
    <source>
        <dbReference type="Google" id="ProtNLM"/>
    </source>
</evidence>
<keyword evidence="11" id="KW-1185">Reference proteome</keyword>
<feature type="domain" description="NUC153" evidence="7">
    <location>
        <begin position="501"/>
        <end position="528"/>
    </location>
</feature>
<evidence type="ECO:0000256" key="6">
    <source>
        <dbReference type="SAM" id="MobiDB-lite"/>
    </source>
</evidence>
<feature type="compositionally biased region" description="Low complexity" evidence="6">
    <location>
        <begin position="552"/>
        <end position="566"/>
    </location>
</feature>
<evidence type="ECO:0000259" key="9">
    <source>
        <dbReference type="Pfam" id="PF23098"/>
    </source>
</evidence>
<dbReference type="GO" id="GO:0000462">
    <property type="term" value="P:maturation of SSU-rRNA from tricistronic rRNA transcript (SSU-rRNA, 5.8S rRNA, LSU-rRNA)"/>
    <property type="evidence" value="ECO:0007669"/>
    <property type="project" value="TreeGrafter"/>
</dbReference>
<dbReference type="GO" id="GO:0032040">
    <property type="term" value="C:small-subunit processome"/>
    <property type="evidence" value="ECO:0007669"/>
    <property type="project" value="TreeGrafter"/>
</dbReference>
<dbReference type="InterPro" id="IPR015943">
    <property type="entry name" value="WD40/YVTN_repeat-like_dom_sf"/>
</dbReference>
<comment type="similarity">
    <text evidence="2">Belongs to the WD repeat NOL10/ENP2 family.</text>
</comment>
<comment type="caution">
    <text evidence="10">The sequence shown here is derived from an EMBL/GenBank/DDBJ whole genome shotgun (WGS) entry which is preliminary data.</text>
</comment>
<gene>
    <name evidence="10" type="ORF">CMV_029970</name>
</gene>
<dbReference type="Gene3D" id="2.130.10.10">
    <property type="entry name" value="YVTN repeat-like/Quinoprotein amine dehydrogenase"/>
    <property type="match status" value="1"/>
</dbReference>
<evidence type="ECO:0000313" key="10">
    <source>
        <dbReference type="EMBL" id="KAF3943479.1"/>
    </source>
</evidence>
<dbReference type="SMART" id="SM00320">
    <property type="entry name" value="WD40"/>
    <property type="match status" value="3"/>
</dbReference>
<dbReference type="EMBL" id="JRKL02012905">
    <property type="protein sequence ID" value="KAF3943479.1"/>
    <property type="molecule type" value="Genomic_DNA"/>
</dbReference>
<dbReference type="InterPro" id="IPR036322">
    <property type="entry name" value="WD40_repeat_dom_sf"/>
</dbReference>
<dbReference type="InterPro" id="IPR012580">
    <property type="entry name" value="NUC153"/>
</dbReference>
<dbReference type="GO" id="GO:0030686">
    <property type="term" value="C:90S preribosome"/>
    <property type="evidence" value="ECO:0007669"/>
    <property type="project" value="TreeGrafter"/>
</dbReference>
<evidence type="ECO:0000256" key="4">
    <source>
        <dbReference type="ARBA" id="ARBA00022737"/>
    </source>
</evidence>
<dbReference type="Pfam" id="PF23098">
    <property type="entry name" value="Beta-prop_NOL10_N"/>
    <property type="match status" value="1"/>
</dbReference>
<keyword evidence="4" id="KW-0677">Repeat</keyword>
<evidence type="ECO:0000259" key="7">
    <source>
        <dbReference type="Pfam" id="PF08159"/>
    </source>
</evidence>
<dbReference type="InterPro" id="IPR056550">
    <property type="entry name" value="NOL10_2nd"/>
</dbReference>
<dbReference type="Proteomes" id="UP000737018">
    <property type="component" value="Unassembled WGS sequence"/>
</dbReference>
<evidence type="ECO:0000259" key="8">
    <source>
        <dbReference type="Pfam" id="PF23097"/>
    </source>
</evidence>
<protein>
    <recommendedName>
        <fullName evidence="12">NUC153 domain-containing protein</fullName>
    </recommendedName>
</protein>
<dbReference type="OrthoDB" id="273340at2759"/>
<evidence type="ECO:0000256" key="3">
    <source>
        <dbReference type="ARBA" id="ARBA00022574"/>
    </source>
</evidence>
<dbReference type="SUPFAM" id="SSF50978">
    <property type="entry name" value="WD40 repeat-like"/>
    <property type="match status" value="1"/>
</dbReference>
<dbReference type="Pfam" id="PF23097">
    <property type="entry name" value="NOL10_2nd"/>
    <property type="match status" value="1"/>
</dbReference>
<dbReference type="InterPro" id="IPR001680">
    <property type="entry name" value="WD40_rpt"/>
</dbReference>
<dbReference type="FunFam" id="2.130.10.10:FF:000814">
    <property type="entry name" value="Embryo sac development arrest 7"/>
    <property type="match status" value="1"/>
</dbReference>
<feature type="domain" description="Nucleolar protein 10-like N-terminal" evidence="9">
    <location>
        <begin position="14"/>
        <end position="376"/>
    </location>
</feature>
<dbReference type="PANTHER" id="PTHR14927">
    <property type="entry name" value="NUCLEOLAR PROTEIN 10"/>
    <property type="match status" value="1"/>
</dbReference>
<feature type="domain" description="Nucleolar protein 10-like second" evidence="8">
    <location>
        <begin position="377"/>
        <end position="425"/>
    </location>
</feature>
<accession>A0A8J4Q9H9</accession>
<evidence type="ECO:0000256" key="2">
    <source>
        <dbReference type="ARBA" id="ARBA00005264"/>
    </source>
</evidence>
<reference evidence="10" key="1">
    <citation type="submission" date="2020-03" db="EMBL/GenBank/DDBJ databases">
        <title>Castanea mollissima Vanexum genome sequencing.</title>
        <authorList>
            <person name="Staton M."/>
        </authorList>
    </citation>
    <scope>NUCLEOTIDE SEQUENCE</scope>
    <source>
        <tissue evidence="10">Leaf</tissue>
    </source>
</reference>
<dbReference type="Pfam" id="PF08159">
    <property type="entry name" value="NUC153"/>
    <property type="match status" value="1"/>
</dbReference>
<evidence type="ECO:0000313" key="11">
    <source>
        <dbReference type="Proteomes" id="UP000737018"/>
    </source>
</evidence>
<evidence type="ECO:0000256" key="5">
    <source>
        <dbReference type="ARBA" id="ARBA00023242"/>
    </source>
</evidence>
<dbReference type="InterPro" id="IPR056551">
    <property type="entry name" value="Beta-prop_NOL10_N"/>
</dbReference>
<comment type="subcellular location">
    <subcellularLocation>
        <location evidence="1">Nucleus</location>
        <location evidence="1">Nucleolus</location>
    </subcellularLocation>
</comment>
<keyword evidence="5" id="KW-0539">Nucleus</keyword>
<dbReference type="InterPro" id="IPR040382">
    <property type="entry name" value="NOL10/Enp2"/>
</dbReference>
<organism evidence="10 11">
    <name type="scientific">Castanea mollissima</name>
    <name type="common">Chinese chestnut</name>
    <dbReference type="NCBI Taxonomy" id="60419"/>
    <lineage>
        <taxon>Eukaryota</taxon>
        <taxon>Viridiplantae</taxon>
        <taxon>Streptophyta</taxon>
        <taxon>Embryophyta</taxon>
        <taxon>Tracheophyta</taxon>
        <taxon>Spermatophyta</taxon>
        <taxon>Magnoliopsida</taxon>
        <taxon>eudicotyledons</taxon>
        <taxon>Gunneridae</taxon>
        <taxon>Pentapetalae</taxon>
        <taxon>rosids</taxon>
        <taxon>fabids</taxon>
        <taxon>Fagales</taxon>
        <taxon>Fagaceae</taxon>
        <taxon>Castanea</taxon>
    </lineage>
</organism>
<dbReference type="PANTHER" id="PTHR14927:SF0">
    <property type="entry name" value="NUCLEOLAR PROTEIN 10"/>
    <property type="match status" value="1"/>
</dbReference>
<feature type="region of interest" description="Disordered" evidence="6">
    <location>
        <begin position="548"/>
        <end position="585"/>
    </location>
</feature>
<sequence length="779" mass="87087">MASEGGNLKSTSINGMKVYSLASQNRSHASWLDPKKLRALRKDKNYSQRVDLIQDLRFETATTKIKATPDGEFLIASGIYPPQVKVYELSQLSLKFERHLDSEIIDFQVLDEDYSKLAFLCADRSVYLHAKYGKHYSLRIPRMGRDMAYDCWSCDLLCAASSPDLYRINLEQGRFLSSLTTQSPAINVVSRSKLHGLVACGGEDGAIECFDLRMRSSVGRIDAVAPTGDIDQEVTSLEFDGDGGFQLAVGSSGGKVLIYDLRSSSPVRVKDHMYGSPILDIKWHRTLNSEHPKLISTDNHVVRIWDPETGEGMTSIEPTAGAINDICIFNGSGLMLLALDCSQIPSYFLPALGPAPKWCSNLENLTEELEEGAQTTIYDNFKFLTKEELERLNLTNLIGTNLVRAYMHGFFIDYRLYKKAKSLVDPFAYDAYLEQKKNEKLEKERASRITIRKKLPKVNRQLAARILENEEAENENKDADVHEIKKASKKKKGISSEIFKDERFAEMFRDEEFEIDESSREYLALHPVASTKQTSLVDEHFDPVMEDEDLSLSDSDASAASQSSEGELSDGDIHTKKKARVPRLHEVKDERHAEAFWNDVSLAKEDKLPIGERVAALKHDHRPSGIPSDIKVGPGGSREISFVSRSSAKYKEDDEDREQHRGKKRGVQSLGLKPDRPRFGGRGRGGRGRGGGGNRGREMSLILNAQISSDETLLLSDEEQDTETEREAINRSLNSNYDPNDVVSNNNIRAPLITSESNDPVIVVVASSTAFYDSSAKPI</sequence>
<keyword evidence="3" id="KW-0853">WD repeat</keyword>
<feature type="region of interest" description="Disordered" evidence="6">
    <location>
        <begin position="616"/>
        <end position="697"/>
    </location>
</feature>
<dbReference type="AlphaFoldDB" id="A0A8J4Q9H9"/>
<name>A0A8J4Q9H9_9ROSI</name>
<proteinExistence type="inferred from homology"/>
<evidence type="ECO:0000256" key="1">
    <source>
        <dbReference type="ARBA" id="ARBA00004604"/>
    </source>
</evidence>